<organism evidence="1">
    <name type="scientific">Chlamydomonas leiostraca</name>
    <dbReference type="NCBI Taxonomy" id="1034604"/>
    <lineage>
        <taxon>Eukaryota</taxon>
        <taxon>Viridiplantae</taxon>
        <taxon>Chlorophyta</taxon>
        <taxon>core chlorophytes</taxon>
        <taxon>Chlorophyceae</taxon>
        <taxon>CS clade</taxon>
        <taxon>Chlamydomonadales</taxon>
        <taxon>Chlamydomonadaceae</taxon>
        <taxon>Chlamydomonas</taxon>
    </lineage>
</organism>
<evidence type="ECO:0000313" key="1">
    <source>
        <dbReference type="EMBL" id="CAD8686318.1"/>
    </source>
</evidence>
<gene>
    <name evidence="1" type="ORF">CLEI1391_LOCUS12837</name>
</gene>
<name>A0A7S0RSJ5_9CHLO</name>
<reference evidence="1" key="1">
    <citation type="submission" date="2021-01" db="EMBL/GenBank/DDBJ databases">
        <authorList>
            <person name="Corre E."/>
            <person name="Pelletier E."/>
            <person name="Niang G."/>
            <person name="Scheremetjew M."/>
            <person name="Finn R."/>
            <person name="Kale V."/>
            <person name="Holt S."/>
            <person name="Cochrane G."/>
            <person name="Meng A."/>
            <person name="Brown T."/>
            <person name="Cohen L."/>
        </authorList>
    </citation>
    <scope>NUCLEOTIDE SEQUENCE</scope>
    <source>
        <strain evidence="1">SAG 11-49</strain>
    </source>
</reference>
<sequence>MSTIAEGVTAGGIEYSIHSCPARIRREVASVFPSVDLDKLLIVPTCQHAAMDLVQTGETVDVEKDNLLEKFMAWASAVCSKLGAQGHWADYIDPCSGLPMVHTDGPHQVYPEVEGLAVLKGFKTSNAGCCKVLLHPRWGSAVYPASMFTTAPADALQAAIDAANSSA</sequence>
<dbReference type="GO" id="GO:0009235">
    <property type="term" value="P:cobalamin metabolic process"/>
    <property type="evidence" value="ECO:0007669"/>
    <property type="project" value="InterPro"/>
</dbReference>
<protein>
    <recommendedName>
        <fullName evidence="2">Methylmalonic aciduria and homocystinuria type D protein</fullName>
    </recommendedName>
</protein>
<dbReference type="Pfam" id="PF10229">
    <property type="entry name" value="MMADHC"/>
    <property type="match status" value="1"/>
</dbReference>
<dbReference type="InterPro" id="IPR019362">
    <property type="entry name" value="MMADHC"/>
</dbReference>
<accession>A0A7S0RSJ5</accession>
<proteinExistence type="predicted"/>
<dbReference type="AlphaFoldDB" id="A0A7S0RSJ5"/>
<dbReference type="PANTHER" id="PTHR13192">
    <property type="entry name" value="MY011 PROTEIN"/>
    <property type="match status" value="1"/>
</dbReference>
<evidence type="ECO:0008006" key="2">
    <source>
        <dbReference type="Google" id="ProtNLM"/>
    </source>
</evidence>
<dbReference type="PANTHER" id="PTHR13192:SF3">
    <property type="entry name" value="COBALAMIN TRAFFICKING PROTEIN CBLD"/>
    <property type="match status" value="1"/>
</dbReference>
<dbReference type="EMBL" id="HBFB01022770">
    <property type="protein sequence ID" value="CAD8686318.1"/>
    <property type="molecule type" value="Transcribed_RNA"/>
</dbReference>